<reference evidence="3" key="1">
    <citation type="journal article" date="2019" name="Int. J. Syst. Evol. Microbiol.">
        <title>The Global Catalogue of Microorganisms (GCM) 10K type strain sequencing project: providing services to taxonomists for standard genome sequencing and annotation.</title>
        <authorList>
            <consortium name="The Broad Institute Genomics Platform"/>
            <consortium name="The Broad Institute Genome Sequencing Center for Infectious Disease"/>
            <person name="Wu L."/>
            <person name="Ma J."/>
        </authorList>
    </citation>
    <scope>NUCLEOTIDE SEQUENCE [LARGE SCALE GENOMIC DNA]</scope>
    <source>
        <strain evidence="3">JCM 17064</strain>
    </source>
</reference>
<gene>
    <name evidence="2" type="ORF">GCM10022386_07910</name>
</gene>
<feature type="domain" description="Protein CR006 P-loop" evidence="1">
    <location>
        <begin position="262"/>
        <end position="520"/>
    </location>
</feature>
<dbReference type="SUPFAM" id="SSF52540">
    <property type="entry name" value="P-loop containing nucleoside triphosphate hydrolases"/>
    <property type="match status" value="1"/>
</dbReference>
<keyword evidence="3" id="KW-1185">Reference proteome</keyword>
<evidence type="ECO:0000313" key="3">
    <source>
        <dbReference type="Proteomes" id="UP001500968"/>
    </source>
</evidence>
<sequence>MDKIEINWENCFGIGKLTHEFNFEALSSNTFMIYAPNGTMKTSFARVFDLVAKSNPNDMPCDRVYPHKLPKFEIQSDGSPISPENILVVNAEDNGFDAAHKISRFLASQELKEKYDVIYFELEERKREFIKKLKAVSQSTDCEEEIVSTFADQSKDTFFEVLLDNSKDLSDTTIKYNFKYNDIFDKKDNVKKFLDKNQSLLNQYVTDYTTLLSKSKFFKQSDNPFGTAQANEIIKSIEDNSFFEAGHKFVLEDGTEITDATVLKQIVQEELNKILTNAKLVQAFEKFDKAIGANAELRVFKRAVEKDNTLLVELSNYNGFQKKVWKNYLSEIKTESLDLAKHYEDKKVKLEKIIAEAKKEISLWIKIIKTFNDRFYVPFEVVLVNQQDILLKQETANLEFDYIEKNESPIRQKKENLLKILSKGEQRAFFILQFLFEIESRKNSSEKHLIVFDDIADSFDYKNKFAIIEYIRDLHLSNDFRLIILTHNFDFYRTIASRMDLPRPVVYMASKSENKEITLHTGQYRNEIFGYFVKNYKKSRFFISLIPFVRNIIEYTESIDCYDYGTLTKSMHLKIDSTSLTVQDIFDVFQSRLVKLTGKSIDFGHENLIEYLYNTADEVFNEPNLNEINLENKITLAIAIRLKAEEYLIGKLPEVDITTITSNQTNHLFQAYKTKYPESNAISILAQVNLMTPENIHINAFMFEPLIDMSVNHLKDLFKKTKELHL</sequence>
<organism evidence="2 3">
    <name type="scientific">Flavobacterium cheonhonense</name>
    <dbReference type="NCBI Taxonomy" id="706185"/>
    <lineage>
        <taxon>Bacteria</taxon>
        <taxon>Pseudomonadati</taxon>
        <taxon>Bacteroidota</taxon>
        <taxon>Flavobacteriia</taxon>
        <taxon>Flavobacteriales</taxon>
        <taxon>Flavobacteriaceae</taxon>
        <taxon>Flavobacterium</taxon>
    </lineage>
</organism>
<accession>A0ABP7TJ86</accession>
<dbReference type="RefSeq" id="WP_324692198.1">
    <property type="nucleotide sequence ID" value="NZ_BAABCR010000012.1"/>
</dbReference>
<evidence type="ECO:0000259" key="1">
    <source>
        <dbReference type="Pfam" id="PF13166"/>
    </source>
</evidence>
<dbReference type="Pfam" id="PF13166">
    <property type="entry name" value="AAA_13"/>
    <property type="match status" value="1"/>
</dbReference>
<proteinExistence type="predicted"/>
<dbReference type="InterPro" id="IPR026866">
    <property type="entry name" value="CR006_AAA"/>
</dbReference>
<name>A0ABP7TJ86_9FLAO</name>
<evidence type="ECO:0000313" key="2">
    <source>
        <dbReference type="EMBL" id="GAA4026944.1"/>
    </source>
</evidence>
<dbReference type="EMBL" id="BAABCR010000012">
    <property type="protein sequence ID" value="GAA4026944.1"/>
    <property type="molecule type" value="Genomic_DNA"/>
</dbReference>
<dbReference type="InterPro" id="IPR027417">
    <property type="entry name" value="P-loop_NTPase"/>
</dbReference>
<comment type="caution">
    <text evidence="2">The sequence shown here is derived from an EMBL/GenBank/DDBJ whole genome shotgun (WGS) entry which is preliminary data.</text>
</comment>
<dbReference type="Gene3D" id="3.40.50.300">
    <property type="entry name" value="P-loop containing nucleotide triphosphate hydrolases"/>
    <property type="match status" value="1"/>
</dbReference>
<dbReference type="Proteomes" id="UP001500968">
    <property type="component" value="Unassembled WGS sequence"/>
</dbReference>
<protein>
    <recommendedName>
        <fullName evidence="1">Protein CR006 P-loop domain-containing protein</fullName>
    </recommendedName>
</protein>